<dbReference type="Proteomes" id="UP000030645">
    <property type="component" value="Unassembled WGS sequence"/>
</dbReference>
<proteinExistence type="predicted"/>
<feature type="compositionally biased region" description="Basic and acidic residues" evidence="1">
    <location>
        <begin position="1"/>
        <end position="16"/>
    </location>
</feature>
<evidence type="ECO:0000256" key="1">
    <source>
        <dbReference type="SAM" id="MobiDB-lite"/>
    </source>
</evidence>
<sequence>MSEICKDGQRLGHDGRGGANPRGGDGGYRREEDIGCVAEGGGLQIGASFGDEASRSWGEKRRLGRRSVIKFFTDFSKY</sequence>
<gene>
    <name evidence="2" type="ORF">L484_001348</name>
</gene>
<accession>W9RMH8</accession>
<evidence type="ECO:0000313" key="3">
    <source>
        <dbReference type="Proteomes" id="UP000030645"/>
    </source>
</evidence>
<evidence type="ECO:0000313" key="2">
    <source>
        <dbReference type="EMBL" id="EXB81773.1"/>
    </source>
</evidence>
<keyword evidence="3" id="KW-1185">Reference proteome</keyword>
<protein>
    <submittedName>
        <fullName evidence="2">Uncharacterized protein</fullName>
    </submittedName>
</protein>
<reference evidence="3" key="1">
    <citation type="submission" date="2013-01" db="EMBL/GenBank/DDBJ databases">
        <title>Draft Genome Sequence of a Mulberry Tree, Morus notabilis C.K. Schneid.</title>
        <authorList>
            <person name="He N."/>
            <person name="Zhao S."/>
        </authorList>
    </citation>
    <scope>NUCLEOTIDE SEQUENCE</scope>
</reference>
<dbReference type="EMBL" id="KE344852">
    <property type="protein sequence ID" value="EXB81773.1"/>
    <property type="molecule type" value="Genomic_DNA"/>
</dbReference>
<name>W9RMH8_9ROSA</name>
<feature type="compositionally biased region" description="Gly residues" evidence="1">
    <location>
        <begin position="17"/>
        <end position="26"/>
    </location>
</feature>
<feature type="region of interest" description="Disordered" evidence="1">
    <location>
        <begin position="1"/>
        <end position="32"/>
    </location>
</feature>
<organism evidence="2 3">
    <name type="scientific">Morus notabilis</name>
    <dbReference type="NCBI Taxonomy" id="981085"/>
    <lineage>
        <taxon>Eukaryota</taxon>
        <taxon>Viridiplantae</taxon>
        <taxon>Streptophyta</taxon>
        <taxon>Embryophyta</taxon>
        <taxon>Tracheophyta</taxon>
        <taxon>Spermatophyta</taxon>
        <taxon>Magnoliopsida</taxon>
        <taxon>eudicotyledons</taxon>
        <taxon>Gunneridae</taxon>
        <taxon>Pentapetalae</taxon>
        <taxon>rosids</taxon>
        <taxon>fabids</taxon>
        <taxon>Rosales</taxon>
        <taxon>Moraceae</taxon>
        <taxon>Moreae</taxon>
        <taxon>Morus</taxon>
    </lineage>
</organism>
<dbReference type="AlphaFoldDB" id="W9RMH8"/>